<organism evidence="2 3">
    <name type="scientific">Tabrizicola piscis</name>
    <dbReference type="NCBI Taxonomy" id="2494374"/>
    <lineage>
        <taxon>Bacteria</taxon>
        <taxon>Pseudomonadati</taxon>
        <taxon>Pseudomonadota</taxon>
        <taxon>Alphaproteobacteria</taxon>
        <taxon>Rhodobacterales</taxon>
        <taxon>Paracoccaceae</taxon>
        <taxon>Tabrizicola</taxon>
    </lineage>
</organism>
<dbReference type="EMBL" id="CP034328">
    <property type="protein sequence ID" value="AZL58472.1"/>
    <property type="molecule type" value="Genomic_DNA"/>
</dbReference>
<reference evidence="2 3" key="1">
    <citation type="submission" date="2018-12" db="EMBL/GenBank/DDBJ databases">
        <title>Complete genome sequencing of Tabrizicola sp. K13M18.</title>
        <authorList>
            <person name="Bae J.-W."/>
        </authorList>
    </citation>
    <scope>NUCLEOTIDE SEQUENCE [LARGE SCALE GENOMIC DNA]</scope>
    <source>
        <strain evidence="2 3">K13M18</strain>
    </source>
</reference>
<evidence type="ECO:0000259" key="1">
    <source>
        <dbReference type="PROSITE" id="PS51664"/>
    </source>
</evidence>
<dbReference type="Gene3D" id="3.30.40.250">
    <property type="match status" value="1"/>
</dbReference>
<gene>
    <name evidence="2" type="ORF">EI545_06285</name>
</gene>
<sequence>MYSLDTLERHFRQIRMSPPDWPRHVIAAVAGEDAIAQWPRFPQGATLAQHRLGHGAGEDVATARTRAVGELVEIASCCVWGDEDIRTAAQADLPGQSFGPSELCGFSTAQTADRELWNRHLTGLDWIPETADPAQPLDWMQAKCLFTGEAIFVPADCVLIGRRAPGDVAACAIADTNGCAAGATKEDACLRALFELIERDAVGLWWYGQRHAPVIEQASHEVCEPVQMHLERRGRRLLLLDVTSDLGVPTVAALAMDAAGGHVGAGFATRANLNAAVCAAVTELMQMELRVAAAQSGLSSDAVLKPWFQEVRFKQLIPFLDQPRIEQVPHSKADIDLDVCMTRLKAAGCRFAILDFTRPEFAVPVIRAIAPDLCHWKPRFGRKRLSAGNGAINPQLLRI</sequence>
<dbReference type="Pfam" id="PF02624">
    <property type="entry name" value="YcaO"/>
    <property type="match status" value="1"/>
</dbReference>
<feature type="domain" description="YcaO" evidence="1">
    <location>
        <begin position="53"/>
        <end position="399"/>
    </location>
</feature>
<dbReference type="OrthoDB" id="2379922at2"/>
<dbReference type="PANTHER" id="PTHR37809">
    <property type="entry name" value="RIBOSOMAL PROTEIN S12 METHYLTHIOTRANSFERASE ACCESSORY FACTOR YCAO"/>
    <property type="match status" value="1"/>
</dbReference>
<dbReference type="Gene3D" id="3.30.160.660">
    <property type="match status" value="1"/>
</dbReference>
<dbReference type="PROSITE" id="PS51664">
    <property type="entry name" value="YCAO"/>
    <property type="match status" value="1"/>
</dbReference>
<keyword evidence="3" id="KW-1185">Reference proteome</keyword>
<evidence type="ECO:0000313" key="3">
    <source>
        <dbReference type="Proteomes" id="UP000282002"/>
    </source>
</evidence>
<dbReference type="Gene3D" id="3.30.1330.230">
    <property type="match status" value="1"/>
</dbReference>
<evidence type="ECO:0000313" key="2">
    <source>
        <dbReference type="EMBL" id="AZL58472.1"/>
    </source>
</evidence>
<dbReference type="AlphaFoldDB" id="A0A3S8U4C1"/>
<dbReference type="NCBIfam" id="TIGR00702">
    <property type="entry name" value="YcaO-type kinase domain"/>
    <property type="match status" value="1"/>
</dbReference>
<dbReference type="RefSeq" id="WP_125324673.1">
    <property type="nucleotide sequence ID" value="NZ_CP034328.1"/>
</dbReference>
<dbReference type="Proteomes" id="UP000282002">
    <property type="component" value="Chromosome"/>
</dbReference>
<accession>A0A3S8U4C1</accession>
<name>A0A3S8U4C1_9RHOB</name>
<dbReference type="PANTHER" id="PTHR37809:SF1">
    <property type="entry name" value="RIBOSOMAL PROTEIN S12 METHYLTHIOTRANSFERASE ACCESSORY FACTOR YCAO"/>
    <property type="match status" value="1"/>
</dbReference>
<dbReference type="InterPro" id="IPR003776">
    <property type="entry name" value="YcaO-like_dom"/>
</dbReference>
<proteinExistence type="predicted"/>
<dbReference type="KEGG" id="taw:EI545_06285"/>
<protein>
    <recommendedName>
        <fullName evidence="1">YcaO domain-containing protein</fullName>
    </recommendedName>
</protein>